<keyword evidence="12" id="KW-1185">Reference proteome</keyword>
<feature type="compositionally biased region" description="Acidic residues" evidence="9">
    <location>
        <begin position="269"/>
        <end position="287"/>
    </location>
</feature>
<evidence type="ECO:0000256" key="5">
    <source>
        <dbReference type="ARBA" id="ARBA00022737"/>
    </source>
</evidence>
<evidence type="ECO:0000256" key="9">
    <source>
        <dbReference type="SAM" id="MobiDB-lite"/>
    </source>
</evidence>
<dbReference type="OrthoDB" id="19329at2759"/>
<evidence type="ECO:0000313" key="12">
    <source>
        <dbReference type="Proteomes" id="UP000298138"/>
    </source>
</evidence>
<organism evidence="11 12">
    <name type="scientific">Ascodesmis nigricans</name>
    <dbReference type="NCBI Taxonomy" id="341454"/>
    <lineage>
        <taxon>Eukaryota</taxon>
        <taxon>Fungi</taxon>
        <taxon>Dikarya</taxon>
        <taxon>Ascomycota</taxon>
        <taxon>Pezizomycotina</taxon>
        <taxon>Pezizomycetes</taxon>
        <taxon>Pezizales</taxon>
        <taxon>Ascodesmidaceae</taxon>
        <taxon>Ascodesmis</taxon>
    </lineage>
</organism>
<keyword evidence="5" id="KW-0677">Repeat</keyword>
<feature type="region of interest" description="Disordered" evidence="9">
    <location>
        <begin position="248"/>
        <end position="303"/>
    </location>
</feature>
<keyword evidence="7" id="KW-0862">Zinc</keyword>
<sequence length="440" mass="50182">MSAVKPPLSQTHPFTCNTCQVAFRSNDAQRNHYRTDWHQYNLKRKVASLPPLSSETFAEKVLHAQATTRIERERATFERHCKACNKTYYSENAYANHVGSQKHRQNVATEQLNALRAGGSGQRIMAVGGAPPRQANQPKTLPLEACLFCSYLSPSLQLNVSHMTKAHGMFIPEAQYLVDLEGLIKYLGTKLLLGNQCLYCNKTKGGLEGIRTHMRDKGHTMLGFETEEQQVELGQFYDFRSSYSDYGEESYSSDEADQKIKSLKPKGPDDDEGWEDDGEVGEDDAGWETDSSASSLDSSELTSDGFHSHAHHVLYHDDYELHLPNGKSVGHRSLARYYRQNLRDHPLQERTVRAIADTKYPRDEDEDHDMEDGGVERREAAALSRRNQQGMIGLTVEKRREIGKMERQARATEERGRNRYQWGNEKRGNMQKHYRDPLLQ</sequence>
<dbReference type="FunCoup" id="A0A4S2N8X6">
    <property type="interactions" value="849"/>
</dbReference>
<dbReference type="GO" id="GO:0042273">
    <property type="term" value="P:ribosomal large subunit biogenesis"/>
    <property type="evidence" value="ECO:0007669"/>
    <property type="project" value="TreeGrafter"/>
</dbReference>
<keyword evidence="3" id="KW-0690">Ribosome biogenesis</keyword>
<dbReference type="Proteomes" id="UP000298138">
    <property type="component" value="Unassembled WGS sequence"/>
</dbReference>
<proteinExistence type="inferred from homology"/>
<dbReference type="InterPro" id="IPR040025">
    <property type="entry name" value="Znf622/Rei1/Reh1"/>
</dbReference>
<dbReference type="InterPro" id="IPR036236">
    <property type="entry name" value="Znf_C2H2_sf"/>
</dbReference>
<dbReference type="PANTHER" id="PTHR13182:SF8">
    <property type="entry name" value="CYTOPLASMIC 60S SUBUNIT BIOGENESIS FACTOR ZNF622"/>
    <property type="match status" value="1"/>
</dbReference>
<gene>
    <name evidence="11" type="ORF">EX30DRAFT_301034</name>
</gene>
<dbReference type="InterPro" id="IPR003604">
    <property type="entry name" value="Matrin/U1-like-C_Znf_C2H2"/>
</dbReference>
<comment type="subcellular location">
    <subcellularLocation>
        <location evidence="1">Cytoplasm</location>
    </subcellularLocation>
</comment>
<dbReference type="STRING" id="341454.A0A4S2N8X6"/>
<feature type="compositionally biased region" description="Basic and acidic residues" evidence="9">
    <location>
        <begin position="424"/>
        <end position="440"/>
    </location>
</feature>
<protein>
    <recommendedName>
        <fullName evidence="10">C2H2-type domain-containing protein</fullName>
    </recommendedName>
</protein>
<feature type="domain" description="C2H2-type" evidence="10">
    <location>
        <begin position="81"/>
        <end position="103"/>
    </location>
</feature>
<evidence type="ECO:0000256" key="7">
    <source>
        <dbReference type="ARBA" id="ARBA00022833"/>
    </source>
</evidence>
<dbReference type="SUPFAM" id="SSF57667">
    <property type="entry name" value="beta-beta-alpha zinc fingers"/>
    <property type="match status" value="3"/>
</dbReference>
<evidence type="ECO:0000256" key="3">
    <source>
        <dbReference type="ARBA" id="ARBA00022517"/>
    </source>
</evidence>
<dbReference type="EMBL" id="ML220112">
    <property type="protein sequence ID" value="TGZ85664.1"/>
    <property type="molecule type" value="Genomic_DNA"/>
</dbReference>
<comment type="similarity">
    <text evidence="8">Belongs to the REI1 family.</text>
</comment>
<feature type="region of interest" description="Disordered" evidence="9">
    <location>
        <begin position="400"/>
        <end position="440"/>
    </location>
</feature>
<dbReference type="Pfam" id="PF12756">
    <property type="entry name" value="zf-C2H2_2"/>
    <property type="match status" value="1"/>
</dbReference>
<dbReference type="Gene3D" id="3.30.160.60">
    <property type="entry name" value="Classic Zinc Finger"/>
    <property type="match status" value="2"/>
</dbReference>
<evidence type="ECO:0000259" key="10">
    <source>
        <dbReference type="PROSITE" id="PS00028"/>
    </source>
</evidence>
<accession>A0A4S2N8X6</accession>
<dbReference type="SMART" id="SM00355">
    <property type="entry name" value="ZnF_C2H2"/>
    <property type="match status" value="4"/>
</dbReference>
<dbReference type="GO" id="GO:0008270">
    <property type="term" value="F:zinc ion binding"/>
    <property type="evidence" value="ECO:0007669"/>
    <property type="project" value="UniProtKB-KW"/>
</dbReference>
<evidence type="ECO:0000313" key="11">
    <source>
        <dbReference type="EMBL" id="TGZ85664.1"/>
    </source>
</evidence>
<dbReference type="GO" id="GO:0005737">
    <property type="term" value="C:cytoplasm"/>
    <property type="evidence" value="ECO:0007669"/>
    <property type="project" value="UniProtKB-SubCell"/>
</dbReference>
<dbReference type="InParanoid" id="A0A4S2N8X6"/>
<keyword evidence="4" id="KW-0479">Metal-binding</keyword>
<feature type="compositionally biased region" description="Low complexity" evidence="9">
    <location>
        <begin position="288"/>
        <end position="303"/>
    </location>
</feature>
<evidence type="ECO:0000256" key="2">
    <source>
        <dbReference type="ARBA" id="ARBA00022490"/>
    </source>
</evidence>
<dbReference type="PANTHER" id="PTHR13182">
    <property type="entry name" value="ZINC FINGER PROTEIN 622"/>
    <property type="match status" value="1"/>
</dbReference>
<feature type="domain" description="C2H2-type" evidence="10">
    <location>
        <begin position="16"/>
        <end position="38"/>
    </location>
</feature>
<dbReference type="SMART" id="SM00451">
    <property type="entry name" value="ZnF_U1"/>
    <property type="match status" value="2"/>
</dbReference>
<feature type="compositionally biased region" description="Basic and acidic residues" evidence="9">
    <location>
        <begin position="400"/>
        <end position="417"/>
    </location>
</feature>
<dbReference type="GO" id="GO:0003676">
    <property type="term" value="F:nucleic acid binding"/>
    <property type="evidence" value="ECO:0007669"/>
    <property type="project" value="InterPro"/>
</dbReference>
<evidence type="ECO:0000256" key="1">
    <source>
        <dbReference type="ARBA" id="ARBA00004496"/>
    </source>
</evidence>
<dbReference type="InterPro" id="IPR041661">
    <property type="entry name" value="ZN622/Rei1/Reh1_Znf-C2H2"/>
</dbReference>
<evidence type="ECO:0000256" key="8">
    <source>
        <dbReference type="ARBA" id="ARBA00034126"/>
    </source>
</evidence>
<keyword evidence="2" id="KW-0963">Cytoplasm</keyword>
<evidence type="ECO:0000256" key="6">
    <source>
        <dbReference type="ARBA" id="ARBA00022771"/>
    </source>
</evidence>
<dbReference type="Pfam" id="PF12874">
    <property type="entry name" value="zf-met"/>
    <property type="match status" value="1"/>
</dbReference>
<evidence type="ECO:0000256" key="4">
    <source>
        <dbReference type="ARBA" id="ARBA00022723"/>
    </source>
</evidence>
<dbReference type="InterPro" id="IPR013087">
    <property type="entry name" value="Znf_C2H2_type"/>
</dbReference>
<name>A0A4S2N8X6_9PEZI</name>
<keyword evidence="6" id="KW-0863">Zinc-finger</keyword>
<dbReference type="AlphaFoldDB" id="A0A4S2N8X6"/>
<dbReference type="GO" id="GO:0030687">
    <property type="term" value="C:preribosome, large subunit precursor"/>
    <property type="evidence" value="ECO:0007669"/>
    <property type="project" value="TreeGrafter"/>
</dbReference>
<dbReference type="PROSITE" id="PS00028">
    <property type="entry name" value="ZINC_FINGER_C2H2_1"/>
    <property type="match status" value="2"/>
</dbReference>
<reference evidence="11 12" key="1">
    <citation type="submission" date="2019-04" db="EMBL/GenBank/DDBJ databases">
        <title>Comparative genomics and transcriptomics to analyze fruiting body development in filamentous ascomycetes.</title>
        <authorList>
            <consortium name="DOE Joint Genome Institute"/>
            <person name="Lutkenhaus R."/>
            <person name="Traeger S."/>
            <person name="Breuer J."/>
            <person name="Kuo A."/>
            <person name="Lipzen A."/>
            <person name="Pangilinan J."/>
            <person name="Dilworth D."/>
            <person name="Sandor L."/>
            <person name="Poggeler S."/>
            <person name="Barry K."/>
            <person name="Grigoriev I.V."/>
            <person name="Nowrousian M."/>
        </authorList>
    </citation>
    <scope>NUCLEOTIDE SEQUENCE [LARGE SCALE GENOMIC DNA]</scope>
    <source>
        <strain evidence="11 12">CBS 389.68</strain>
    </source>
</reference>